<feature type="domain" description="Alanine racemase N-terminal" evidence="4">
    <location>
        <begin position="8"/>
        <end position="226"/>
    </location>
</feature>
<dbReference type="GO" id="GO:0005829">
    <property type="term" value="C:cytosol"/>
    <property type="evidence" value="ECO:0007669"/>
    <property type="project" value="TreeGrafter"/>
</dbReference>
<keyword evidence="3" id="KW-0413">Isomerase</keyword>
<comment type="cofactor">
    <cofactor evidence="1">
        <name>pyridoxal 5'-phosphate</name>
        <dbReference type="ChEBI" id="CHEBI:597326"/>
    </cofactor>
</comment>
<sequence length="360" mass="40546">MAYLTFNRTKLKHNYKVLKALFDQHNIEWAIVTKLLCGEEVLVKEVVDLGIKEICDARISNLKVVKELAPADVQTVYIKPPAIESIPELVEYADASFNSEFDTIKAISEEAGKQGKMHKVIIMIELGDLREGIMGEELMDFYESVFELPNIKVTGIGSNLNCLHGVMPSTDKLIQLSLYKQLIEAKFGRDIPWVTGGTSVVIPLLQTHQLPAGINHFRVGETLYFGTDIVNHGPMEGMEQDVITLYTQIIEINEKPMLPIGELEANPQGETFEIDESLYGKTTHRAILDVGTLDISSEYLIPFKDQNIEFVGASSDMLVIDIHDNERGYKVGDFIPFHLKYMGALTLFNSYYIEKRVIDN</sequence>
<protein>
    <submittedName>
        <fullName evidence="5">Alanine/ornithine racemase family PLP-dependent enzyme</fullName>
    </submittedName>
</protein>
<dbReference type="CDD" id="cd06815">
    <property type="entry name" value="PLPDE_III_AR_like_1"/>
    <property type="match status" value="1"/>
</dbReference>
<dbReference type="SUPFAM" id="SSF51419">
    <property type="entry name" value="PLP-binding barrel"/>
    <property type="match status" value="1"/>
</dbReference>
<dbReference type="Pfam" id="PF01168">
    <property type="entry name" value="Ala_racemase_N"/>
    <property type="match status" value="1"/>
</dbReference>
<evidence type="ECO:0000256" key="3">
    <source>
        <dbReference type="ARBA" id="ARBA00023235"/>
    </source>
</evidence>
<dbReference type="AlphaFoldDB" id="A0A7H0VJC6"/>
<dbReference type="PANTHER" id="PTHR30511">
    <property type="entry name" value="ALANINE RACEMASE"/>
    <property type="match status" value="1"/>
</dbReference>
<evidence type="ECO:0000313" key="5">
    <source>
        <dbReference type="EMBL" id="QNR25824.1"/>
    </source>
</evidence>
<dbReference type="InterPro" id="IPR029066">
    <property type="entry name" value="PLP-binding_barrel"/>
</dbReference>
<dbReference type="PANTHER" id="PTHR30511:SF3">
    <property type="entry name" value="LYSINE RACEMASE"/>
    <property type="match status" value="1"/>
</dbReference>
<organism evidence="5 6">
    <name type="scientific">Croceimicrobium hydrocarbonivorans</name>
    <dbReference type="NCBI Taxonomy" id="2761580"/>
    <lineage>
        <taxon>Bacteria</taxon>
        <taxon>Pseudomonadati</taxon>
        <taxon>Bacteroidota</taxon>
        <taxon>Flavobacteriia</taxon>
        <taxon>Flavobacteriales</taxon>
        <taxon>Owenweeksiaceae</taxon>
        <taxon>Croceimicrobium</taxon>
    </lineage>
</organism>
<evidence type="ECO:0000256" key="2">
    <source>
        <dbReference type="ARBA" id="ARBA00022898"/>
    </source>
</evidence>
<dbReference type="RefSeq" id="WP_210760349.1">
    <property type="nucleotide sequence ID" value="NZ_CP060139.1"/>
</dbReference>
<dbReference type="GO" id="GO:0030170">
    <property type="term" value="F:pyridoxal phosphate binding"/>
    <property type="evidence" value="ECO:0007669"/>
    <property type="project" value="TreeGrafter"/>
</dbReference>
<accession>A0A7H0VJC6</accession>
<evidence type="ECO:0000259" key="4">
    <source>
        <dbReference type="Pfam" id="PF01168"/>
    </source>
</evidence>
<gene>
    <name evidence="5" type="ORF">H4K34_08260</name>
</gene>
<dbReference type="EMBL" id="CP060139">
    <property type="protein sequence ID" value="QNR25824.1"/>
    <property type="molecule type" value="Genomic_DNA"/>
</dbReference>
<dbReference type="Gene3D" id="3.20.20.10">
    <property type="entry name" value="Alanine racemase"/>
    <property type="match status" value="1"/>
</dbReference>
<dbReference type="GO" id="GO:0008784">
    <property type="term" value="F:alanine racemase activity"/>
    <property type="evidence" value="ECO:0007669"/>
    <property type="project" value="TreeGrafter"/>
</dbReference>
<reference evidence="5 6" key="1">
    <citation type="submission" date="2020-08" db="EMBL/GenBank/DDBJ databases">
        <title>Croceimicrobium hydrocarbonivorans gen. nov., sp. nov., a novel marine bacterium isolated from a bacterial consortium that degrades polyethylene terephthalate.</title>
        <authorList>
            <person name="Liu R."/>
        </authorList>
    </citation>
    <scope>NUCLEOTIDE SEQUENCE [LARGE SCALE GENOMIC DNA]</scope>
    <source>
        <strain evidence="5 6">A20-9</strain>
    </source>
</reference>
<evidence type="ECO:0000256" key="1">
    <source>
        <dbReference type="ARBA" id="ARBA00001933"/>
    </source>
</evidence>
<proteinExistence type="predicted"/>
<name>A0A7H0VJC6_9FLAO</name>
<dbReference type="InterPro" id="IPR000821">
    <property type="entry name" value="Ala_racemase"/>
</dbReference>
<dbReference type="KEGG" id="chyd:H4K34_08260"/>
<keyword evidence="6" id="KW-1185">Reference proteome</keyword>
<dbReference type="InterPro" id="IPR001608">
    <property type="entry name" value="Ala_racemase_N"/>
</dbReference>
<keyword evidence="2" id="KW-0663">Pyridoxal phosphate</keyword>
<dbReference type="Proteomes" id="UP000516305">
    <property type="component" value="Chromosome"/>
</dbReference>
<evidence type="ECO:0000313" key="6">
    <source>
        <dbReference type="Proteomes" id="UP000516305"/>
    </source>
</evidence>